<comment type="caution">
    <text evidence="2">The sequence shown here is derived from an EMBL/GenBank/DDBJ whole genome shotgun (WGS) entry which is preliminary data.</text>
</comment>
<evidence type="ECO:0000256" key="1">
    <source>
        <dbReference type="SAM" id="MobiDB-lite"/>
    </source>
</evidence>
<accession>A0A8X6N9G0</accession>
<protein>
    <submittedName>
        <fullName evidence="2">Retrovirus-related Pol polyprotein from transposon 297</fullName>
    </submittedName>
</protein>
<feature type="region of interest" description="Disordered" evidence="1">
    <location>
        <begin position="27"/>
        <end position="88"/>
    </location>
</feature>
<keyword evidence="3" id="KW-1185">Reference proteome</keyword>
<feature type="compositionally biased region" description="Basic and acidic residues" evidence="1">
    <location>
        <begin position="73"/>
        <end position="86"/>
    </location>
</feature>
<sequence>MSNQGNNTDISEQSKLELKKLIPKFNSIRNTTPSVKKTAYSREYPSEPYAPKRSLPDRRFDKTNQAGSTLSFSREDKLKTDDKSERPSLSCYGCGKPGVTKLRCPNCKPIANKDSANFSSISLHSCFSTPNQSAELKLAVNGTWGTACADSGVSHSIAGETQYLLLQREGANFQKTQLSMSLTEGHKSEVEVYTTSVIIRLEGLVIRIPPIALSYAKGNRTIFGMHFLQTAGIFLNLKHRNWFFSDSPHEHMIFFKEIIIQEVKSRPNIGMNTYLMRDDEGICLTPDQRNELGPFEANPEDPDVPKGVHHTPALLHQKDPSTKLQNPLRKTGKSRNTLPGPSPQRSRG</sequence>
<reference evidence="2" key="1">
    <citation type="submission" date="2020-08" db="EMBL/GenBank/DDBJ databases">
        <title>Multicomponent nature underlies the extraordinary mechanical properties of spider dragline silk.</title>
        <authorList>
            <person name="Kono N."/>
            <person name="Nakamura H."/>
            <person name="Mori M."/>
            <person name="Yoshida Y."/>
            <person name="Ohtoshi R."/>
            <person name="Malay A.D."/>
            <person name="Moran D.A.P."/>
            <person name="Tomita M."/>
            <person name="Numata K."/>
            <person name="Arakawa K."/>
        </authorList>
    </citation>
    <scope>NUCLEOTIDE SEQUENCE</scope>
</reference>
<name>A0A8X6N9G0_NEPPI</name>
<dbReference type="EMBL" id="BMAW01006936">
    <property type="protein sequence ID" value="GFT01334.1"/>
    <property type="molecule type" value="Genomic_DNA"/>
</dbReference>
<evidence type="ECO:0000313" key="3">
    <source>
        <dbReference type="Proteomes" id="UP000887013"/>
    </source>
</evidence>
<feature type="compositionally biased region" description="Polar residues" evidence="1">
    <location>
        <begin position="63"/>
        <end position="72"/>
    </location>
</feature>
<organism evidence="2 3">
    <name type="scientific">Nephila pilipes</name>
    <name type="common">Giant wood spider</name>
    <name type="synonym">Nephila maculata</name>
    <dbReference type="NCBI Taxonomy" id="299642"/>
    <lineage>
        <taxon>Eukaryota</taxon>
        <taxon>Metazoa</taxon>
        <taxon>Ecdysozoa</taxon>
        <taxon>Arthropoda</taxon>
        <taxon>Chelicerata</taxon>
        <taxon>Arachnida</taxon>
        <taxon>Araneae</taxon>
        <taxon>Araneomorphae</taxon>
        <taxon>Entelegynae</taxon>
        <taxon>Araneoidea</taxon>
        <taxon>Nephilidae</taxon>
        <taxon>Nephila</taxon>
    </lineage>
</organism>
<feature type="compositionally biased region" description="Polar residues" evidence="1">
    <location>
        <begin position="334"/>
        <end position="348"/>
    </location>
</feature>
<feature type="region of interest" description="Disordered" evidence="1">
    <location>
        <begin position="286"/>
        <end position="348"/>
    </location>
</feature>
<dbReference type="AlphaFoldDB" id="A0A8X6N9G0"/>
<proteinExistence type="predicted"/>
<dbReference type="Proteomes" id="UP000887013">
    <property type="component" value="Unassembled WGS sequence"/>
</dbReference>
<evidence type="ECO:0000313" key="2">
    <source>
        <dbReference type="EMBL" id="GFT01334.1"/>
    </source>
</evidence>
<gene>
    <name evidence="2" type="primary">pol_2418</name>
    <name evidence="2" type="ORF">NPIL_34411</name>
</gene>